<dbReference type="EMBL" id="IACN01009610">
    <property type="protein sequence ID" value="LAB48692.1"/>
    <property type="molecule type" value="Transcribed_RNA"/>
</dbReference>
<protein>
    <submittedName>
        <fullName evidence="1">Uncharacterized protein</fullName>
    </submittedName>
</protein>
<accession>A0A2D4NSK5</accession>
<reference evidence="1" key="1">
    <citation type="submission" date="2017-07" db="EMBL/GenBank/DDBJ databases">
        <authorList>
            <person name="Mikheyev A."/>
            <person name="Grau M."/>
        </authorList>
    </citation>
    <scope>NUCLEOTIDE SEQUENCE</scope>
    <source>
        <tissue evidence="1">Venom_gland</tissue>
    </source>
</reference>
<organism evidence="1">
    <name type="scientific">Micrurus surinamensis</name>
    <name type="common">Surinam coral snake</name>
    <dbReference type="NCBI Taxonomy" id="129470"/>
    <lineage>
        <taxon>Eukaryota</taxon>
        <taxon>Metazoa</taxon>
        <taxon>Chordata</taxon>
        <taxon>Craniata</taxon>
        <taxon>Vertebrata</taxon>
        <taxon>Euteleostomi</taxon>
        <taxon>Lepidosauria</taxon>
        <taxon>Squamata</taxon>
        <taxon>Bifurcata</taxon>
        <taxon>Unidentata</taxon>
        <taxon>Episquamata</taxon>
        <taxon>Toxicofera</taxon>
        <taxon>Serpentes</taxon>
        <taxon>Colubroidea</taxon>
        <taxon>Elapidae</taxon>
        <taxon>Elapinae</taxon>
        <taxon>Micrurus</taxon>
    </lineage>
</organism>
<dbReference type="EMBL" id="IACN01009611">
    <property type="protein sequence ID" value="LAB48696.1"/>
    <property type="molecule type" value="Transcribed_RNA"/>
</dbReference>
<reference evidence="1" key="2">
    <citation type="submission" date="2017-11" db="EMBL/GenBank/DDBJ databases">
        <title>Coralsnake Venomics: Analyses of Venom Gland Transcriptomes and Proteomes of Six Brazilian Taxa.</title>
        <authorList>
            <person name="Aird S.D."/>
            <person name="Jorge da Silva N."/>
            <person name="Qiu L."/>
            <person name="Villar-Briones A."/>
            <person name="Aparecida-Saddi V."/>
            <person name="Campos-Telles M.P."/>
            <person name="Grau M."/>
            <person name="Mikheyev A.S."/>
        </authorList>
    </citation>
    <scope>NUCLEOTIDE SEQUENCE</scope>
    <source>
        <tissue evidence="1">Venom_gland</tissue>
    </source>
</reference>
<evidence type="ECO:0000313" key="1">
    <source>
        <dbReference type="EMBL" id="LAB48692.1"/>
    </source>
</evidence>
<sequence>MPLRSNRSKLAVGTSILLSLYSTKGGALFGKFLPDKLKILFFLKGLLRRKRETLPVKKQVLHPNQGSFQFLENKLIRFVKRGEKFRQGSCEWYRLVNLGVATVRLLRCGVF</sequence>
<proteinExistence type="predicted"/>
<name>A0A2D4NSK5_MICSU</name>
<dbReference type="AlphaFoldDB" id="A0A2D4NSK5"/>